<feature type="chain" id="PRO_5039426367" evidence="2">
    <location>
        <begin position="29"/>
        <end position="185"/>
    </location>
</feature>
<dbReference type="RefSeq" id="WP_268609757.1">
    <property type="nucleotide sequence ID" value="NZ_CP113797.1"/>
</dbReference>
<evidence type="ECO:0000313" key="5">
    <source>
        <dbReference type="Proteomes" id="UP001163152"/>
    </source>
</evidence>
<sequence length="185" mass="19597">MKAPTKLLIALSLLGTLGFGIAARSAFANQTRTTAATVPHHSMMMSQTSDGDGEMNPATEPPEHVQGEMRHPTQATQTLGDGDGEVAAQQEEQQESTQLQSLTRINADQARQAAEAAQRGNASQVTIDNEDGNLVYKVIVGQTEVTVDASNGRILQTEQAGVEQPGQGDAVYRSSIQVPNGQDDV</sequence>
<feature type="domain" description="PepSY" evidence="3">
    <location>
        <begin position="104"/>
        <end position="155"/>
    </location>
</feature>
<proteinExistence type="predicted"/>
<feature type="region of interest" description="Disordered" evidence="1">
    <location>
        <begin position="158"/>
        <end position="185"/>
    </location>
</feature>
<feature type="compositionally biased region" description="Basic and acidic residues" evidence="1">
    <location>
        <begin position="61"/>
        <end position="71"/>
    </location>
</feature>
<gene>
    <name evidence="4" type="ORF">OXH18_22660</name>
</gene>
<keyword evidence="5" id="KW-1185">Reference proteome</keyword>
<dbReference type="AlphaFoldDB" id="A0A9E8ZEX3"/>
<feature type="region of interest" description="Disordered" evidence="1">
    <location>
        <begin position="38"/>
        <end position="100"/>
    </location>
</feature>
<evidence type="ECO:0000256" key="2">
    <source>
        <dbReference type="SAM" id="SignalP"/>
    </source>
</evidence>
<dbReference type="InterPro" id="IPR025711">
    <property type="entry name" value="PepSY"/>
</dbReference>
<dbReference type="KEGG" id="tsin:OXH18_22660"/>
<protein>
    <submittedName>
        <fullName evidence="4">PepSY domain-containing protein</fullName>
    </submittedName>
</protein>
<evidence type="ECO:0000259" key="3">
    <source>
        <dbReference type="Pfam" id="PF03413"/>
    </source>
</evidence>
<evidence type="ECO:0000256" key="1">
    <source>
        <dbReference type="SAM" id="MobiDB-lite"/>
    </source>
</evidence>
<feature type="compositionally biased region" description="Polar residues" evidence="1">
    <location>
        <begin position="174"/>
        <end position="185"/>
    </location>
</feature>
<accession>A0A9E8ZEX3</accession>
<feature type="compositionally biased region" description="Low complexity" evidence="1">
    <location>
        <begin position="89"/>
        <end position="100"/>
    </location>
</feature>
<dbReference type="Pfam" id="PF03413">
    <property type="entry name" value="PepSY"/>
    <property type="match status" value="1"/>
</dbReference>
<dbReference type="Proteomes" id="UP001163152">
    <property type="component" value="Chromosome"/>
</dbReference>
<keyword evidence="2" id="KW-0732">Signal</keyword>
<evidence type="ECO:0000313" key="4">
    <source>
        <dbReference type="EMBL" id="WAL59940.1"/>
    </source>
</evidence>
<organism evidence="4 5">
    <name type="scientific">Thermocoleostomius sinensis A174</name>
    <dbReference type="NCBI Taxonomy" id="2016057"/>
    <lineage>
        <taxon>Bacteria</taxon>
        <taxon>Bacillati</taxon>
        <taxon>Cyanobacteriota</taxon>
        <taxon>Cyanophyceae</taxon>
        <taxon>Oculatellales</taxon>
        <taxon>Oculatellaceae</taxon>
        <taxon>Thermocoleostomius</taxon>
    </lineage>
</organism>
<name>A0A9E8ZEX3_9CYAN</name>
<dbReference type="Gene3D" id="3.10.450.40">
    <property type="match status" value="1"/>
</dbReference>
<feature type="signal peptide" evidence="2">
    <location>
        <begin position="1"/>
        <end position="28"/>
    </location>
</feature>
<dbReference type="EMBL" id="CP113797">
    <property type="protein sequence ID" value="WAL59940.1"/>
    <property type="molecule type" value="Genomic_DNA"/>
</dbReference>
<reference evidence="4" key="1">
    <citation type="submission" date="2022-12" db="EMBL/GenBank/DDBJ databases">
        <title>Polyphasic identification of a Novel Hot-Spring Cyanobacterium Ocullathermofonsia sinensis gen nov. sp. nov. and Genomic Insights on its Adaptations to the Thermal Habitat.</title>
        <authorList>
            <person name="Daroch M."/>
            <person name="Tang J."/>
            <person name="Jiang Y."/>
        </authorList>
    </citation>
    <scope>NUCLEOTIDE SEQUENCE</scope>
    <source>
        <strain evidence="4">PKUAC-SCTA174</strain>
    </source>
</reference>